<evidence type="ECO:0000313" key="2">
    <source>
        <dbReference type="EMBL" id="KYC34826.1"/>
    </source>
</evidence>
<dbReference type="RefSeq" id="WP_017741002.1">
    <property type="nucleotide sequence ID" value="NZ_KQ976355.1"/>
</dbReference>
<keyword evidence="3" id="KW-1185">Reference proteome</keyword>
<keyword evidence="1" id="KW-0472">Membrane</keyword>
<proteinExistence type="predicted"/>
<evidence type="ECO:0000256" key="1">
    <source>
        <dbReference type="SAM" id="Phobius"/>
    </source>
</evidence>
<protein>
    <submittedName>
        <fullName evidence="2">Uncharacterized protein</fullName>
    </submittedName>
</protein>
<keyword evidence="1" id="KW-1133">Transmembrane helix</keyword>
<keyword evidence="1" id="KW-0812">Transmembrane</keyword>
<dbReference type="AlphaFoldDB" id="A0A139WQX8"/>
<dbReference type="EMBL" id="ANNX02000064">
    <property type="protein sequence ID" value="KYC34826.1"/>
    <property type="molecule type" value="Genomic_DNA"/>
</dbReference>
<comment type="caution">
    <text evidence="2">The sequence shown here is derived from an EMBL/GenBank/DDBJ whole genome shotgun (WGS) entry which is preliminary data.</text>
</comment>
<dbReference type="STRING" id="128403.WA1_49780"/>
<accession>A0A139WQX8</accession>
<sequence>MLLFFLVLLVIGLMAGYISINCSDEIGSLLGLLSAISLLTSLVFAPWPIQLLLLVHLIIKH</sequence>
<feature type="transmembrane region" description="Helical" evidence="1">
    <location>
        <begin position="32"/>
        <end position="59"/>
    </location>
</feature>
<evidence type="ECO:0000313" key="3">
    <source>
        <dbReference type="Proteomes" id="UP000076925"/>
    </source>
</evidence>
<name>A0A139WQX8_9CYAN</name>
<reference evidence="2 3" key="1">
    <citation type="journal article" date="2013" name="Genome Biol. Evol.">
        <title>Genomes of Stigonematalean cyanobacteria (subsection V) and the evolution of oxygenic photosynthesis from prokaryotes to plastids.</title>
        <authorList>
            <person name="Dagan T."/>
            <person name="Roettger M."/>
            <person name="Stucken K."/>
            <person name="Landan G."/>
            <person name="Koch R."/>
            <person name="Major P."/>
            <person name="Gould S.B."/>
            <person name="Goremykin V.V."/>
            <person name="Rippka R."/>
            <person name="Tandeau de Marsac N."/>
            <person name="Gugger M."/>
            <person name="Lockhart P.J."/>
            <person name="Allen J.F."/>
            <person name="Brune I."/>
            <person name="Maus I."/>
            <person name="Puhler A."/>
            <person name="Martin W.F."/>
        </authorList>
    </citation>
    <scope>NUCLEOTIDE SEQUENCE [LARGE SCALE GENOMIC DNA]</scope>
    <source>
        <strain evidence="2 3">PCC 7110</strain>
    </source>
</reference>
<gene>
    <name evidence="2" type="ORF">WA1_49780</name>
</gene>
<organism evidence="2 3">
    <name type="scientific">Scytonema hofmannii PCC 7110</name>
    <dbReference type="NCBI Taxonomy" id="128403"/>
    <lineage>
        <taxon>Bacteria</taxon>
        <taxon>Bacillati</taxon>
        <taxon>Cyanobacteriota</taxon>
        <taxon>Cyanophyceae</taxon>
        <taxon>Nostocales</taxon>
        <taxon>Scytonemataceae</taxon>
        <taxon>Scytonema</taxon>
    </lineage>
</organism>
<dbReference type="Proteomes" id="UP000076925">
    <property type="component" value="Unassembled WGS sequence"/>
</dbReference>